<evidence type="ECO:0000313" key="2">
    <source>
        <dbReference type="Proteomes" id="UP000005017"/>
    </source>
</evidence>
<protein>
    <submittedName>
        <fullName evidence="1">Uncharacterized protein</fullName>
    </submittedName>
</protein>
<accession>D2MM78</accession>
<name>D2MM78_9FIRM</name>
<proteinExistence type="predicted"/>
<keyword evidence="2" id="KW-1185">Reference proteome</keyword>
<organism evidence="1 2">
    <name type="scientific">Bulleidia extructa W1219</name>
    <dbReference type="NCBI Taxonomy" id="679192"/>
    <lineage>
        <taxon>Bacteria</taxon>
        <taxon>Bacillati</taxon>
        <taxon>Bacillota</taxon>
        <taxon>Erysipelotrichia</taxon>
        <taxon>Erysipelotrichales</taxon>
        <taxon>Erysipelotrichaceae</taxon>
        <taxon>Bulleidia</taxon>
    </lineage>
</organism>
<dbReference type="EMBL" id="ADFR01000002">
    <property type="protein sequence ID" value="EFC06154.1"/>
    <property type="molecule type" value="Genomic_DNA"/>
</dbReference>
<evidence type="ECO:0000313" key="1">
    <source>
        <dbReference type="EMBL" id="EFC06154.1"/>
    </source>
</evidence>
<reference evidence="2" key="1">
    <citation type="submission" date="2009-12" db="EMBL/GenBank/DDBJ databases">
        <title>Sequence of Clostridiales genomosp. BVAB3 str. UPII9-5.</title>
        <authorList>
            <person name="Madupu R."/>
            <person name="Durkin A.S."/>
            <person name="Torralba M."/>
            <person name="Methe B."/>
            <person name="Sutton G.G."/>
            <person name="Strausberg R.L."/>
            <person name="Nelson K.E."/>
        </authorList>
    </citation>
    <scope>NUCLEOTIDE SEQUENCE [LARGE SCALE GENOMIC DNA]</scope>
    <source>
        <strain evidence="2">W1219</strain>
    </source>
</reference>
<dbReference type="Proteomes" id="UP000005017">
    <property type="component" value="Unassembled WGS sequence"/>
</dbReference>
<dbReference type="AlphaFoldDB" id="D2MM78"/>
<dbReference type="STRING" id="679192.HMPREF9013_0849"/>
<sequence length="160" mass="18920">MQQEKTDFILIGDEQLKLTVQLAFLLDKDQTGDHRKMSGEYLLMDGITKEEWYTLFENIKRRIKNFDVIVIIRTSHNQHWNLLEVFSKAIREKELMAMVMELESILSRANQLDLNSLEKSQREEIKHALMSSYLLLSQGKFEKEQVKEHLILLKEILKGK</sequence>
<gene>
    <name evidence="1" type="ORF">HMPREF9013_0849</name>
</gene>
<dbReference type="eggNOG" id="ENOG5033D7U">
    <property type="taxonomic scope" value="Bacteria"/>
</dbReference>
<comment type="caution">
    <text evidence="1">The sequence shown here is derived from an EMBL/GenBank/DDBJ whole genome shotgun (WGS) entry which is preliminary data.</text>
</comment>